<dbReference type="PANTHER" id="PTHR10314">
    <property type="entry name" value="CYSTATHIONINE BETA-SYNTHASE"/>
    <property type="match status" value="1"/>
</dbReference>
<dbReference type="Gene3D" id="3.40.50.1100">
    <property type="match status" value="2"/>
</dbReference>
<evidence type="ECO:0000313" key="4">
    <source>
        <dbReference type="Proteomes" id="UP000824120"/>
    </source>
</evidence>
<protein>
    <recommendedName>
        <fullName evidence="2">Tryptophan synthase beta chain-like PALP domain-containing protein</fullName>
    </recommendedName>
</protein>
<sequence>ICLGEGMEFSTARTGLELFLRSVVNTHNVFIDCTIGLSYGGSYPVSEQGNMEEKSHEIAKDVTEVVSFLKSFLALFRSSLFRIKTSHSVVFTMFPIGSTPMVYLNKIAEGCATKIAAKMEIMQPCSSIKDRVALSMIKDAEDRGLISPRKTVLLETSSGNTALVLHLLQQLVAINSIVLKALGAELYITDPAKGIDGVLQKAQEIKDRTPDSYFLRQDKNPANPKCLYK</sequence>
<dbReference type="Pfam" id="PF00291">
    <property type="entry name" value="PALP"/>
    <property type="match status" value="1"/>
</dbReference>
<reference evidence="3 4" key="1">
    <citation type="submission" date="2020-09" db="EMBL/GenBank/DDBJ databases">
        <title>De no assembly of potato wild relative species, Solanum commersonii.</title>
        <authorList>
            <person name="Cho K."/>
        </authorList>
    </citation>
    <scope>NUCLEOTIDE SEQUENCE [LARGE SCALE GENOMIC DNA]</scope>
    <source>
        <strain evidence="3">LZ3.2</strain>
        <tissue evidence="3">Leaf</tissue>
    </source>
</reference>
<proteinExistence type="predicted"/>
<dbReference type="SUPFAM" id="SSF53686">
    <property type="entry name" value="Tryptophan synthase beta subunit-like PLP-dependent enzymes"/>
    <property type="match status" value="1"/>
</dbReference>
<dbReference type="PROSITE" id="PS00901">
    <property type="entry name" value="CYS_SYNTHASE"/>
    <property type="match status" value="1"/>
</dbReference>
<feature type="non-terminal residue" evidence="3">
    <location>
        <position position="1"/>
    </location>
</feature>
<accession>A0A9J6B0E7</accession>
<dbReference type="OrthoDB" id="10259545at2759"/>
<comment type="caution">
    <text evidence="3">The sequence shown here is derived from an EMBL/GenBank/DDBJ whole genome shotgun (WGS) entry which is preliminary data.</text>
</comment>
<comment type="cofactor">
    <cofactor evidence="1">
        <name>pyridoxal 5'-phosphate</name>
        <dbReference type="ChEBI" id="CHEBI:597326"/>
    </cofactor>
</comment>
<dbReference type="InterPro" id="IPR036052">
    <property type="entry name" value="TrpB-like_PALP_sf"/>
</dbReference>
<evidence type="ECO:0000259" key="2">
    <source>
        <dbReference type="Pfam" id="PF00291"/>
    </source>
</evidence>
<dbReference type="InterPro" id="IPR001216">
    <property type="entry name" value="P-phosphate_BS"/>
</dbReference>
<feature type="domain" description="Tryptophan synthase beta chain-like PALP" evidence="2">
    <location>
        <begin position="95"/>
        <end position="165"/>
    </location>
</feature>
<gene>
    <name evidence="3" type="ORF">H5410_002002</name>
</gene>
<dbReference type="InterPro" id="IPR050214">
    <property type="entry name" value="Cys_Synth/Cystath_Beta-Synth"/>
</dbReference>
<evidence type="ECO:0000313" key="3">
    <source>
        <dbReference type="EMBL" id="KAG5630285.1"/>
    </source>
</evidence>
<dbReference type="GO" id="GO:0006535">
    <property type="term" value="P:cysteine biosynthetic process from serine"/>
    <property type="evidence" value="ECO:0007669"/>
    <property type="project" value="InterPro"/>
</dbReference>
<name>A0A9J6B0E7_SOLCO</name>
<evidence type="ECO:0000256" key="1">
    <source>
        <dbReference type="ARBA" id="ARBA00001933"/>
    </source>
</evidence>
<dbReference type="InterPro" id="IPR001926">
    <property type="entry name" value="TrpB-like_PALP"/>
</dbReference>
<keyword evidence="4" id="KW-1185">Reference proteome</keyword>
<organism evidence="3 4">
    <name type="scientific">Solanum commersonii</name>
    <name type="common">Commerson's wild potato</name>
    <name type="synonym">Commerson's nightshade</name>
    <dbReference type="NCBI Taxonomy" id="4109"/>
    <lineage>
        <taxon>Eukaryota</taxon>
        <taxon>Viridiplantae</taxon>
        <taxon>Streptophyta</taxon>
        <taxon>Embryophyta</taxon>
        <taxon>Tracheophyta</taxon>
        <taxon>Spermatophyta</taxon>
        <taxon>Magnoliopsida</taxon>
        <taxon>eudicotyledons</taxon>
        <taxon>Gunneridae</taxon>
        <taxon>Pentapetalae</taxon>
        <taxon>asterids</taxon>
        <taxon>lamiids</taxon>
        <taxon>Solanales</taxon>
        <taxon>Solanaceae</taxon>
        <taxon>Solanoideae</taxon>
        <taxon>Solaneae</taxon>
        <taxon>Solanum</taxon>
    </lineage>
</organism>
<dbReference type="AlphaFoldDB" id="A0A9J6B0E7"/>
<dbReference type="EMBL" id="JACXVP010000001">
    <property type="protein sequence ID" value="KAG5630285.1"/>
    <property type="molecule type" value="Genomic_DNA"/>
</dbReference>
<dbReference type="Proteomes" id="UP000824120">
    <property type="component" value="Chromosome 1"/>
</dbReference>